<accession>A0A1H7QHG0</accession>
<dbReference type="AlphaFoldDB" id="A0A1H7QHG0"/>
<sequence>MARALDITVVLSPVLRSVFDGRSTVSLSLPATAQVGDVVESLLNLYPRAKAFLAGDLKNPGGRFLHVATASGGQGLAAGQKVYLLTSSCRPGDNRAGLEG</sequence>
<evidence type="ECO:0000313" key="1">
    <source>
        <dbReference type="EMBL" id="SEL47373.1"/>
    </source>
</evidence>
<gene>
    <name evidence="1" type="ORF">SAMN05444354_106143</name>
</gene>
<evidence type="ECO:0000313" key="2">
    <source>
        <dbReference type="Proteomes" id="UP000182719"/>
    </source>
</evidence>
<reference evidence="2" key="1">
    <citation type="submission" date="2016-10" db="EMBL/GenBank/DDBJ databases">
        <authorList>
            <person name="Varghese N."/>
            <person name="Submissions S."/>
        </authorList>
    </citation>
    <scope>NUCLEOTIDE SEQUENCE [LARGE SCALE GENOMIC DNA]</scope>
    <source>
        <strain evidence="2">DSM 17044</strain>
    </source>
</reference>
<name>A0A1H7QHG0_STIAU</name>
<protein>
    <submittedName>
        <fullName evidence="1">Uncharacterized protein</fullName>
    </submittedName>
</protein>
<dbReference type="RefSeq" id="WP_075006847.1">
    <property type="nucleotide sequence ID" value="NZ_FOAP01000006.1"/>
</dbReference>
<dbReference type="Proteomes" id="UP000182719">
    <property type="component" value="Unassembled WGS sequence"/>
</dbReference>
<dbReference type="OrthoDB" id="5526463at2"/>
<proteinExistence type="predicted"/>
<dbReference type="EMBL" id="FOAP01000006">
    <property type="protein sequence ID" value="SEL47373.1"/>
    <property type="molecule type" value="Genomic_DNA"/>
</dbReference>
<organism evidence="1 2">
    <name type="scientific">Stigmatella aurantiaca</name>
    <dbReference type="NCBI Taxonomy" id="41"/>
    <lineage>
        <taxon>Bacteria</taxon>
        <taxon>Pseudomonadati</taxon>
        <taxon>Myxococcota</taxon>
        <taxon>Myxococcia</taxon>
        <taxon>Myxococcales</taxon>
        <taxon>Cystobacterineae</taxon>
        <taxon>Archangiaceae</taxon>
        <taxon>Stigmatella</taxon>
    </lineage>
</organism>
<keyword evidence="2" id="KW-1185">Reference proteome</keyword>